<name>A0ABM3RJU9_SPIOL</name>
<evidence type="ECO:0000256" key="6">
    <source>
        <dbReference type="ARBA" id="ARBA00023157"/>
    </source>
</evidence>
<dbReference type="Pfam" id="PF17181">
    <property type="entry name" value="EPF"/>
    <property type="match status" value="1"/>
</dbReference>
<dbReference type="PANTHER" id="PTHR33109:SF7">
    <property type="entry name" value="EPIDERMAL PATTERNING FACTOR-LIKE PROTEIN 2"/>
    <property type="match status" value="1"/>
</dbReference>
<dbReference type="GeneID" id="110791609"/>
<dbReference type="RefSeq" id="XP_056695890.1">
    <property type="nucleotide sequence ID" value="XM_056839912.1"/>
</dbReference>
<gene>
    <name evidence="9" type="primary">LOC110791609</name>
</gene>
<sequence length="117" mass="13112">MVARFTMALLLTMSLVSIFLFLSTIIEGRLLLTVTLTHDDSSSVLPQVRITRITKEENEMKLRGREIGSRPPKCEGRCKSCGHCEAIQVPTIPVTVSKIEYKPITWKCKCGTSLFNP</sequence>
<evidence type="ECO:0000256" key="3">
    <source>
        <dbReference type="ARBA" id="ARBA00022473"/>
    </source>
</evidence>
<comment type="similarity">
    <text evidence="2 7">Belongs to the plant cysteine rich small secretory peptide family. Epidermal patterning factor subfamily.</text>
</comment>
<keyword evidence="3 7" id="KW-0217">Developmental protein</keyword>
<dbReference type="InterPro" id="IPR039455">
    <property type="entry name" value="EPFL"/>
</dbReference>
<evidence type="ECO:0000256" key="4">
    <source>
        <dbReference type="ARBA" id="ARBA00022525"/>
    </source>
</evidence>
<keyword evidence="6" id="KW-1015">Disulfide bond</keyword>
<evidence type="ECO:0000256" key="5">
    <source>
        <dbReference type="ARBA" id="ARBA00022729"/>
    </source>
</evidence>
<evidence type="ECO:0000256" key="2">
    <source>
        <dbReference type="ARBA" id="ARBA00008127"/>
    </source>
</evidence>
<keyword evidence="4 7" id="KW-0964">Secreted</keyword>
<evidence type="ECO:0000313" key="9">
    <source>
        <dbReference type="RefSeq" id="XP_056695890.1"/>
    </source>
</evidence>
<dbReference type="PANTHER" id="PTHR33109">
    <property type="entry name" value="EPIDERMAL PATTERNING FACTOR-LIKE PROTEIN 4"/>
    <property type="match status" value="1"/>
</dbReference>
<keyword evidence="8" id="KW-1185">Reference proteome</keyword>
<reference evidence="9" key="2">
    <citation type="submission" date="2025-08" db="UniProtKB">
        <authorList>
            <consortium name="RefSeq"/>
        </authorList>
    </citation>
    <scope>IDENTIFICATION</scope>
    <source>
        <tissue evidence="9">Leaf</tissue>
    </source>
</reference>
<dbReference type="Proteomes" id="UP000813463">
    <property type="component" value="Chromosome 3"/>
</dbReference>
<reference evidence="8" key="1">
    <citation type="journal article" date="2021" name="Nat. Commun.">
        <title>Genomic analyses provide insights into spinach domestication and the genetic basis of agronomic traits.</title>
        <authorList>
            <person name="Cai X."/>
            <person name="Sun X."/>
            <person name="Xu C."/>
            <person name="Sun H."/>
            <person name="Wang X."/>
            <person name="Ge C."/>
            <person name="Zhang Z."/>
            <person name="Wang Q."/>
            <person name="Fei Z."/>
            <person name="Jiao C."/>
            <person name="Wang Q."/>
        </authorList>
    </citation>
    <scope>NUCLEOTIDE SEQUENCE [LARGE SCALE GENOMIC DNA]</scope>
    <source>
        <strain evidence="8">cv. Varoflay</strain>
    </source>
</reference>
<organism evidence="8 9">
    <name type="scientific">Spinacia oleracea</name>
    <name type="common">Spinach</name>
    <dbReference type="NCBI Taxonomy" id="3562"/>
    <lineage>
        <taxon>Eukaryota</taxon>
        <taxon>Viridiplantae</taxon>
        <taxon>Streptophyta</taxon>
        <taxon>Embryophyta</taxon>
        <taxon>Tracheophyta</taxon>
        <taxon>Spermatophyta</taxon>
        <taxon>Magnoliopsida</taxon>
        <taxon>eudicotyledons</taxon>
        <taxon>Gunneridae</taxon>
        <taxon>Pentapetalae</taxon>
        <taxon>Caryophyllales</taxon>
        <taxon>Chenopodiaceae</taxon>
        <taxon>Chenopodioideae</taxon>
        <taxon>Anserineae</taxon>
        <taxon>Spinacia</taxon>
    </lineage>
</organism>
<proteinExistence type="inferred from homology"/>
<evidence type="ECO:0000256" key="7">
    <source>
        <dbReference type="RuleBase" id="RU367102"/>
    </source>
</evidence>
<comment type="subcellular location">
    <subcellularLocation>
        <location evidence="1 7">Secreted</location>
    </subcellularLocation>
</comment>
<accession>A0ABM3RJU9</accession>
<evidence type="ECO:0000256" key="1">
    <source>
        <dbReference type="ARBA" id="ARBA00004613"/>
    </source>
</evidence>
<protein>
    <recommendedName>
        <fullName evidence="7">Epidermal patterning factor-like protein</fullName>
    </recommendedName>
</protein>
<evidence type="ECO:0000313" key="8">
    <source>
        <dbReference type="Proteomes" id="UP000813463"/>
    </source>
</evidence>
<keyword evidence="5" id="KW-0732">Signal</keyword>
<comment type="function">
    <text evidence="7">Controls stomatal patterning.</text>
</comment>